<organism evidence="1 2">
    <name type="scientific">Candidatus Riesia pediculischaeffi PTSU</name>
    <dbReference type="NCBI Taxonomy" id="1401651"/>
    <lineage>
        <taxon>Bacteria</taxon>
        <taxon>Pseudomonadati</taxon>
        <taxon>Pseudomonadota</taxon>
        <taxon>Gammaproteobacteria</taxon>
        <taxon>Enterobacterales</taxon>
        <taxon>Enterobacteriaceae</taxon>
        <taxon>Candidatus Riesia</taxon>
    </lineage>
</organism>
<name>A0A0C1RZU2_9ENTR</name>
<proteinExistence type="predicted"/>
<dbReference type="EMBL" id="AWXV01000004">
    <property type="protein sequence ID" value="KIE63807.1"/>
    <property type="molecule type" value="Genomic_DNA"/>
</dbReference>
<comment type="caution">
    <text evidence="1">The sequence shown here is derived from an EMBL/GenBank/DDBJ whole genome shotgun (WGS) entry which is preliminary data.</text>
</comment>
<dbReference type="Proteomes" id="UP000054529">
    <property type="component" value="Unassembled WGS sequence"/>
</dbReference>
<gene>
    <name evidence="1" type="ORF">P689_122289</name>
</gene>
<dbReference type="HOGENOM" id="CLU_3306542_0_0_6"/>
<dbReference type="AlphaFoldDB" id="A0A0C1RZU2"/>
<accession>A0A0C1RZU2</accession>
<evidence type="ECO:0000313" key="1">
    <source>
        <dbReference type="EMBL" id="KIE63807.1"/>
    </source>
</evidence>
<protein>
    <submittedName>
        <fullName evidence="1">Uncharacterized protein</fullName>
    </submittedName>
</protein>
<evidence type="ECO:0000313" key="2">
    <source>
        <dbReference type="Proteomes" id="UP000054529"/>
    </source>
</evidence>
<reference evidence="1 2" key="1">
    <citation type="journal article" date="2014" name="G3 (Bethesda)">
        <title>Genome sequence of Candidatus Riesia pediculischaeffi, endosymbiont of chimpanzee lice, and genomic comparison of recently acquired endosymbionts from human and chimpanzee lice.</title>
        <authorList>
            <person name="Boyd B.M."/>
            <person name="Allen J.M."/>
            <person name="de Crecy-Lagard V."/>
            <person name="Reed D.L."/>
        </authorList>
    </citation>
    <scope>NUCLEOTIDE SEQUENCE [LARGE SCALE GENOMIC DNA]</scope>
    <source>
        <strain evidence="1 2">PTSU</strain>
    </source>
</reference>
<sequence length="39" mass="4460">MRSERDNVVQSKPVDFINFGGVNCSVLYEMRSSMMVFSV</sequence>